<reference evidence="5" key="2">
    <citation type="submission" date="2025-04" db="UniProtKB">
        <authorList>
            <consortium name="RefSeq"/>
        </authorList>
    </citation>
    <scope>IDENTIFICATION</scope>
    <source>
        <tissue evidence="5">Leaf</tissue>
    </source>
</reference>
<proteinExistence type="predicted"/>
<dbReference type="Proteomes" id="UP000092600">
    <property type="component" value="Unassembled WGS sequence"/>
</dbReference>
<dbReference type="PANTHER" id="PTHR35483">
    <property type="entry name" value="NUCLEUSENVELOPE PROTEIN"/>
    <property type="match status" value="1"/>
</dbReference>
<evidence type="ECO:0000313" key="3">
    <source>
        <dbReference type="Proteomes" id="UP000092600"/>
    </source>
</evidence>
<dbReference type="GO" id="GO:0009507">
    <property type="term" value="C:chloroplast"/>
    <property type="evidence" value="ECO:0007669"/>
    <property type="project" value="TreeGrafter"/>
</dbReference>
<organism evidence="2 3">
    <name type="scientific">Ananas comosus</name>
    <name type="common">Pineapple</name>
    <name type="synonym">Ananas ananas</name>
    <dbReference type="NCBI Taxonomy" id="4615"/>
    <lineage>
        <taxon>Eukaryota</taxon>
        <taxon>Viridiplantae</taxon>
        <taxon>Streptophyta</taxon>
        <taxon>Embryophyta</taxon>
        <taxon>Tracheophyta</taxon>
        <taxon>Spermatophyta</taxon>
        <taxon>Magnoliopsida</taxon>
        <taxon>Liliopsida</taxon>
        <taxon>Poales</taxon>
        <taxon>Bromeliaceae</taxon>
        <taxon>Bromelioideae</taxon>
        <taxon>Ananas</taxon>
    </lineage>
</organism>
<evidence type="ECO:0000313" key="2">
    <source>
        <dbReference type="EMBL" id="OAY65732.1"/>
    </source>
</evidence>
<dbReference type="AlphaFoldDB" id="A0A199ULH2"/>
<dbReference type="Proteomes" id="UP000515123">
    <property type="component" value="Linkage group 21"/>
</dbReference>
<gene>
    <name evidence="5" type="primary">LOC109726678</name>
    <name evidence="2" type="ORF">ACMD2_13488</name>
</gene>
<evidence type="ECO:0000256" key="1">
    <source>
        <dbReference type="SAM" id="MobiDB-lite"/>
    </source>
</evidence>
<dbReference type="GeneID" id="109726678"/>
<evidence type="ECO:0000313" key="5">
    <source>
        <dbReference type="RefSeq" id="XP_020112022.1"/>
    </source>
</evidence>
<dbReference type="OrthoDB" id="1680511at2759"/>
<sequence>MACIQANIYRPSLGCVVNGQGKRLRRISSTSTPSSLQASCLFLSVLHNSHQSKAYPRLVYNGPQYKRLAPICAFGGKGKSESDNDPFSFESLKKAMGGFKREKSVQDLLREQMREREYGGDGGNRDSSGGGGGGGGGDSNDGSGGSEDEGFAGILDELLQVVLATTGFIFVYIYMIRGEELTRLARDYIKYLFGAKSSMRLKRAMYKWQKFYESIVRKEEVREDWLERAIVATPTWWHNPRKLARLMESIYQDYMRQETRRQETES</sequence>
<dbReference type="EMBL" id="LSRQ01006688">
    <property type="protein sequence ID" value="OAY65732.1"/>
    <property type="molecule type" value="Genomic_DNA"/>
</dbReference>
<protein>
    <submittedName>
        <fullName evidence="5">Uncharacterized protein LOC109726678</fullName>
    </submittedName>
</protein>
<dbReference type="RefSeq" id="XP_020112022.1">
    <property type="nucleotide sequence ID" value="XM_020256433.1"/>
</dbReference>
<accession>A0A199ULH2</accession>
<reference evidence="2 3" key="1">
    <citation type="journal article" date="2016" name="DNA Res.">
        <title>The draft genome of MD-2 pineapple using hybrid error correction of long reads.</title>
        <authorList>
            <person name="Redwan R.M."/>
            <person name="Saidin A."/>
            <person name="Kumar S.V."/>
        </authorList>
    </citation>
    <scope>NUCLEOTIDE SEQUENCE [LARGE SCALE GENOMIC DNA]</scope>
    <source>
        <strain evidence="3">cv. MD2</strain>
        <tissue evidence="2">Leaf</tissue>
    </source>
</reference>
<feature type="region of interest" description="Disordered" evidence="1">
    <location>
        <begin position="116"/>
        <end position="146"/>
    </location>
</feature>
<name>A0A199ULH2_ANACO</name>
<keyword evidence="4" id="KW-1185">Reference proteome</keyword>
<dbReference type="PANTHER" id="PTHR35483:SF1">
    <property type="entry name" value="GLYCINE-RICH PROTEIN-RELATED"/>
    <property type="match status" value="1"/>
</dbReference>
<dbReference type="Gramene" id="Aco008046.1.mrna1">
    <property type="protein sequence ID" value="Aco008046.1.mrna1"/>
    <property type="gene ID" value="Aco008046.1.path1"/>
</dbReference>
<feature type="compositionally biased region" description="Gly residues" evidence="1">
    <location>
        <begin position="128"/>
        <end position="145"/>
    </location>
</feature>
<dbReference type="STRING" id="4615.A0A199ULH2"/>
<evidence type="ECO:0000313" key="4">
    <source>
        <dbReference type="Proteomes" id="UP000515123"/>
    </source>
</evidence>